<protein>
    <recommendedName>
        <fullName evidence="4">RHS repeat-associated core domain-containing protein</fullName>
    </recommendedName>
</protein>
<comment type="caution">
    <text evidence="2">The sequence shown here is derived from an EMBL/GenBank/DDBJ whole genome shotgun (WGS) entry which is preliminary data.</text>
</comment>
<dbReference type="RefSeq" id="WP_237877479.1">
    <property type="nucleotide sequence ID" value="NZ_JAKLTR010000044.1"/>
</dbReference>
<accession>A0ABS9L0U0</accession>
<keyword evidence="3" id="KW-1185">Reference proteome</keyword>
<feature type="compositionally biased region" description="Polar residues" evidence="1">
    <location>
        <begin position="271"/>
        <end position="282"/>
    </location>
</feature>
<name>A0ABS9L0U0_9BACT</name>
<evidence type="ECO:0000313" key="2">
    <source>
        <dbReference type="EMBL" id="MCG2618207.1"/>
    </source>
</evidence>
<evidence type="ECO:0000256" key="1">
    <source>
        <dbReference type="SAM" id="MobiDB-lite"/>
    </source>
</evidence>
<gene>
    <name evidence="2" type="ORF">LZZ85_28185</name>
</gene>
<dbReference type="InterPro" id="IPR022385">
    <property type="entry name" value="Rhs_assc_core"/>
</dbReference>
<proteinExistence type="predicted"/>
<evidence type="ECO:0008006" key="4">
    <source>
        <dbReference type="Google" id="ProtNLM"/>
    </source>
</evidence>
<dbReference type="NCBIfam" id="TIGR03696">
    <property type="entry name" value="Rhs_assc_core"/>
    <property type="match status" value="1"/>
</dbReference>
<dbReference type="Proteomes" id="UP001165367">
    <property type="component" value="Unassembled WGS sequence"/>
</dbReference>
<feature type="compositionally biased region" description="Basic and acidic residues" evidence="1">
    <location>
        <begin position="339"/>
        <end position="359"/>
    </location>
</feature>
<sequence length="373" mass="39881">MPVNKNGYLYIVASPGQCPGVSNETNSDVFFDNLQVTHVRGSLLEESHYYPFGLTMAGISSKALTFGEPGNKYKYNGIELGTELDIYEAFYRNLDPQTGRWWQIDPKTENMEMWSPYASNYDNPIFYSDKLGDEGQACCQWLVDAKNWIADKGKEVGNYVIGLATGTAVAIVDNTTGSNLRGQLAPSYEGQGSAAIGWNTGLNTGDLASVAIGAVETTVGGGMAGGGTLATVGSGGVSAPASVPVAATGVAVATHGIFTAGNAADNFANQNGRVNTSGNNPYGSKGKPDHQQKVSDLQKKAQSEAKAGETVVTERKINNSNSNRRPDVQIVDQNGQTRKVFEAERKPQSQRNVKREAEYKQLGLQQETHKVGP</sequence>
<feature type="region of interest" description="Disordered" evidence="1">
    <location>
        <begin position="303"/>
        <end position="373"/>
    </location>
</feature>
<dbReference type="Gene3D" id="2.180.10.10">
    <property type="entry name" value="RHS repeat-associated core"/>
    <property type="match status" value="1"/>
</dbReference>
<evidence type="ECO:0000313" key="3">
    <source>
        <dbReference type="Proteomes" id="UP001165367"/>
    </source>
</evidence>
<organism evidence="2 3">
    <name type="scientific">Terrimonas ginsenosidimutans</name>
    <dbReference type="NCBI Taxonomy" id="2908004"/>
    <lineage>
        <taxon>Bacteria</taxon>
        <taxon>Pseudomonadati</taxon>
        <taxon>Bacteroidota</taxon>
        <taxon>Chitinophagia</taxon>
        <taxon>Chitinophagales</taxon>
        <taxon>Chitinophagaceae</taxon>
        <taxon>Terrimonas</taxon>
    </lineage>
</organism>
<feature type="compositionally biased region" description="Basic and acidic residues" evidence="1">
    <location>
        <begin position="303"/>
        <end position="317"/>
    </location>
</feature>
<reference evidence="2" key="1">
    <citation type="submission" date="2022-01" db="EMBL/GenBank/DDBJ databases">
        <authorList>
            <person name="Jo J.-H."/>
            <person name="Im W.-T."/>
        </authorList>
    </citation>
    <scope>NUCLEOTIDE SEQUENCE</scope>
    <source>
        <strain evidence="2">NA20</strain>
    </source>
</reference>
<dbReference type="EMBL" id="JAKLTR010000044">
    <property type="protein sequence ID" value="MCG2618207.1"/>
    <property type="molecule type" value="Genomic_DNA"/>
</dbReference>
<feature type="region of interest" description="Disordered" evidence="1">
    <location>
        <begin position="271"/>
        <end position="291"/>
    </location>
</feature>